<comment type="caution">
    <text evidence="4">The sequence shown here is derived from an EMBL/GenBank/DDBJ whole genome shotgun (WGS) entry which is preliminary data.</text>
</comment>
<feature type="region of interest" description="Disordered" evidence="1">
    <location>
        <begin position="392"/>
        <end position="417"/>
    </location>
</feature>
<protein>
    <submittedName>
        <fullName evidence="4">Uncharacterized protein</fullName>
    </submittedName>
</protein>
<organism evidence="4 5">
    <name type="scientific">Exophiala aquamarina CBS 119918</name>
    <dbReference type="NCBI Taxonomy" id="1182545"/>
    <lineage>
        <taxon>Eukaryota</taxon>
        <taxon>Fungi</taxon>
        <taxon>Dikarya</taxon>
        <taxon>Ascomycota</taxon>
        <taxon>Pezizomycotina</taxon>
        <taxon>Eurotiomycetes</taxon>
        <taxon>Chaetothyriomycetidae</taxon>
        <taxon>Chaetothyriales</taxon>
        <taxon>Herpotrichiellaceae</taxon>
        <taxon>Exophiala</taxon>
    </lineage>
</organism>
<accession>A0A072PV22</accession>
<dbReference type="InterPro" id="IPR054293">
    <property type="entry name" value="DUF7029"/>
</dbReference>
<proteinExistence type="predicted"/>
<dbReference type="VEuPathDB" id="FungiDB:A1O9_01580"/>
<dbReference type="Proteomes" id="UP000027920">
    <property type="component" value="Unassembled WGS sequence"/>
</dbReference>
<gene>
    <name evidence="4" type="ORF">A1O9_01580</name>
</gene>
<dbReference type="OrthoDB" id="4146331at2759"/>
<evidence type="ECO:0000259" key="2">
    <source>
        <dbReference type="Pfam" id="PF22974"/>
    </source>
</evidence>
<feature type="domain" description="DUF7029" evidence="2">
    <location>
        <begin position="1"/>
        <end position="94"/>
    </location>
</feature>
<dbReference type="AlphaFoldDB" id="A0A072PV22"/>
<evidence type="ECO:0000259" key="3">
    <source>
        <dbReference type="Pfam" id="PF23865"/>
    </source>
</evidence>
<feature type="domain" description="DUF7223" evidence="3">
    <location>
        <begin position="136"/>
        <end position="383"/>
    </location>
</feature>
<dbReference type="Pfam" id="PF22974">
    <property type="entry name" value="DUF7029"/>
    <property type="match status" value="1"/>
</dbReference>
<reference evidence="4 5" key="1">
    <citation type="submission" date="2013-03" db="EMBL/GenBank/DDBJ databases">
        <title>The Genome Sequence of Exophiala aquamarina CBS 119918.</title>
        <authorList>
            <consortium name="The Broad Institute Genomics Platform"/>
            <person name="Cuomo C."/>
            <person name="de Hoog S."/>
            <person name="Gorbushina A."/>
            <person name="Walker B."/>
            <person name="Young S.K."/>
            <person name="Zeng Q."/>
            <person name="Gargeya S."/>
            <person name="Fitzgerald M."/>
            <person name="Haas B."/>
            <person name="Abouelleil A."/>
            <person name="Allen A.W."/>
            <person name="Alvarado L."/>
            <person name="Arachchi H.M."/>
            <person name="Berlin A.M."/>
            <person name="Chapman S.B."/>
            <person name="Gainer-Dewar J."/>
            <person name="Goldberg J."/>
            <person name="Griggs A."/>
            <person name="Gujja S."/>
            <person name="Hansen M."/>
            <person name="Howarth C."/>
            <person name="Imamovic A."/>
            <person name="Ireland A."/>
            <person name="Larimer J."/>
            <person name="McCowan C."/>
            <person name="Murphy C."/>
            <person name="Pearson M."/>
            <person name="Poon T.W."/>
            <person name="Priest M."/>
            <person name="Roberts A."/>
            <person name="Saif S."/>
            <person name="Shea T."/>
            <person name="Sisk P."/>
            <person name="Sykes S."/>
            <person name="Wortman J."/>
            <person name="Nusbaum C."/>
            <person name="Birren B."/>
        </authorList>
    </citation>
    <scope>NUCLEOTIDE SEQUENCE [LARGE SCALE GENOMIC DNA]</scope>
    <source>
        <strain evidence="4 5">CBS 119918</strain>
    </source>
</reference>
<dbReference type="Pfam" id="PF23865">
    <property type="entry name" value="DUF7223"/>
    <property type="match status" value="1"/>
</dbReference>
<dbReference type="RefSeq" id="XP_013266192.1">
    <property type="nucleotide sequence ID" value="XM_013410738.1"/>
</dbReference>
<name>A0A072PV22_9EURO</name>
<evidence type="ECO:0000313" key="5">
    <source>
        <dbReference type="Proteomes" id="UP000027920"/>
    </source>
</evidence>
<dbReference type="HOGENOM" id="CLU_030295_1_0_1"/>
<keyword evidence="5" id="KW-1185">Reference proteome</keyword>
<evidence type="ECO:0000313" key="4">
    <source>
        <dbReference type="EMBL" id="KEF63602.1"/>
    </source>
</evidence>
<dbReference type="STRING" id="1182545.A0A072PV22"/>
<dbReference type="InterPro" id="IPR055647">
    <property type="entry name" value="DUF7223"/>
</dbReference>
<dbReference type="EMBL" id="AMGV01000001">
    <property type="protein sequence ID" value="KEF63602.1"/>
    <property type="molecule type" value="Genomic_DNA"/>
</dbReference>
<evidence type="ECO:0000256" key="1">
    <source>
        <dbReference type="SAM" id="MobiDB-lite"/>
    </source>
</evidence>
<dbReference type="GeneID" id="25276526"/>
<feature type="compositionally biased region" description="Low complexity" evidence="1">
    <location>
        <begin position="404"/>
        <end position="417"/>
    </location>
</feature>
<sequence>MEKFDGMLLSCNTTQTGLELQFEDDQSFVYAQRVWDWVNGADNHTFLMVVGTGDCGDNPYRTPYLVSDILYDEDQNIAHLNATTGSWRDLARSYQLQVGNIAMPRGESPGKRDITKGVSFPLANELPFVAKIEQGPIVGELECEACRTTGQIDFELRVTQNLIGLPDGVELRISPQGVSAVADLKLKLGSNFKSKKEVFKETVLSFPLNGITIPPDILNVGPFLDIDAGVEVTGIEGSITVSGGVTSTIPDTAILRANLFDPLDNEFSGWLPDINFLPPTIEAQVSATLQMFFMPAIRLKAEALGQGVEAGLELKLPFIDLKLEATAHSEGGVCDDPAKTLGVEIEPSVGAELKFEAGTTDGEKTPVEITIATTSFPLGGICFGTNPDADSAGPLASSIGPEPSGTKSSSKTSTATTAPVTECTAQNGLYGTCISTSACSRKGAVSEAGYCPGATDIQCCYQPDGSGDSCKTDEGVLGTCMSTTACSDARAQSVPGFCAGPTNIQCCIPKAEPAATSSVCVLPTSGVSGECIGAGSCSSKGGSSTPGLCPGAANIQCCTYSTCLVGAQEGICQPTSSCKGSTHAGLCPGGNNIQCCTL</sequence>